<evidence type="ECO:0000256" key="1">
    <source>
        <dbReference type="SAM" id="MobiDB-lite"/>
    </source>
</evidence>
<keyword evidence="3" id="KW-1185">Reference proteome</keyword>
<dbReference type="AlphaFoldDB" id="A0A3S5BJ21"/>
<organism evidence="2 3">
    <name type="scientific">Protopolystoma xenopodis</name>
    <dbReference type="NCBI Taxonomy" id="117903"/>
    <lineage>
        <taxon>Eukaryota</taxon>
        <taxon>Metazoa</taxon>
        <taxon>Spiralia</taxon>
        <taxon>Lophotrochozoa</taxon>
        <taxon>Platyhelminthes</taxon>
        <taxon>Monogenea</taxon>
        <taxon>Polyopisthocotylea</taxon>
        <taxon>Polystomatidea</taxon>
        <taxon>Polystomatidae</taxon>
        <taxon>Protopolystoma</taxon>
    </lineage>
</organism>
<reference evidence="2" key="1">
    <citation type="submission" date="2018-11" db="EMBL/GenBank/DDBJ databases">
        <authorList>
            <consortium name="Pathogen Informatics"/>
        </authorList>
    </citation>
    <scope>NUCLEOTIDE SEQUENCE</scope>
</reference>
<name>A0A3S5BJ21_9PLAT</name>
<evidence type="ECO:0000313" key="2">
    <source>
        <dbReference type="EMBL" id="VEL26055.1"/>
    </source>
</evidence>
<accession>A0A3S5BJ21</accession>
<dbReference type="EMBL" id="CAAALY010077832">
    <property type="protein sequence ID" value="VEL26055.1"/>
    <property type="molecule type" value="Genomic_DNA"/>
</dbReference>
<feature type="compositionally biased region" description="Basic and acidic residues" evidence="1">
    <location>
        <begin position="83"/>
        <end position="95"/>
    </location>
</feature>
<proteinExistence type="predicted"/>
<dbReference type="Proteomes" id="UP000784294">
    <property type="component" value="Unassembled WGS sequence"/>
</dbReference>
<protein>
    <submittedName>
        <fullName evidence="2">Uncharacterized protein</fullName>
    </submittedName>
</protein>
<comment type="caution">
    <text evidence="2">The sequence shown here is derived from an EMBL/GenBank/DDBJ whole genome shotgun (WGS) entry which is preliminary data.</text>
</comment>
<evidence type="ECO:0000313" key="3">
    <source>
        <dbReference type="Proteomes" id="UP000784294"/>
    </source>
</evidence>
<gene>
    <name evidence="2" type="ORF">PXEA_LOCUS19495</name>
</gene>
<sequence>MAISIFLLPQHTPLGADRLEACLRQCRGPKTAAALLPANVAGHLVVDTMIGAGRCQSPRDTNGRPCEQVPVSVGPELCAVGGQKREQVREEKNEIASEDVLQN</sequence>
<feature type="region of interest" description="Disordered" evidence="1">
    <location>
        <begin position="82"/>
        <end position="103"/>
    </location>
</feature>